<dbReference type="EMBL" id="JAINUG010000119">
    <property type="protein sequence ID" value="KAJ8395097.1"/>
    <property type="molecule type" value="Genomic_DNA"/>
</dbReference>
<comment type="caution">
    <text evidence="2">The sequence shown here is derived from an EMBL/GenBank/DDBJ whole genome shotgun (WGS) entry which is preliminary data.</text>
</comment>
<keyword evidence="3" id="KW-1185">Reference proteome</keyword>
<accession>A0AAD7WFG9</accession>
<feature type="compositionally biased region" description="Basic residues" evidence="1">
    <location>
        <begin position="185"/>
        <end position="195"/>
    </location>
</feature>
<organism evidence="2 3">
    <name type="scientific">Aldrovandia affinis</name>
    <dbReference type="NCBI Taxonomy" id="143900"/>
    <lineage>
        <taxon>Eukaryota</taxon>
        <taxon>Metazoa</taxon>
        <taxon>Chordata</taxon>
        <taxon>Craniata</taxon>
        <taxon>Vertebrata</taxon>
        <taxon>Euteleostomi</taxon>
        <taxon>Actinopterygii</taxon>
        <taxon>Neopterygii</taxon>
        <taxon>Teleostei</taxon>
        <taxon>Notacanthiformes</taxon>
        <taxon>Halosauridae</taxon>
        <taxon>Aldrovandia</taxon>
    </lineage>
</organism>
<dbReference type="Proteomes" id="UP001221898">
    <property type="component" value="Unassembled WGS sequence"/>
</dbReference>
<gene>
    <name evidence="2" type="ORF">AAFF_G00035530</name>
</gene>
<feature type="region of interest" description="Disordered" evidence="1">
    <location>
        <begin position="79"/>
        <end position="115"/>
    </location>
</feature>
<feature type="compositionally biased region" description="Basic and acidic residues" evidence="1">
    <location>
        <begin position="79"/>
        <end position="101"/>
    </location>
</feature>
<feature type="region of interest" description="Disordered" evidence="1">
    <location>
        <begin position="168"/>
        <end position="201"/>
    </location>
</feature>
<name>A0AAD7WFG9_9TELE</name>
<reference evidence="2" key="1">
    <citation type="journal article" date="2023" name="Science">
        <title>Genome structures resolve the early diversification of teleost fishes.</title>
        <authorList>
            <person name="Parey E."/>
            <person name="Louis A."/>
            <person name="Montfort J."/>
            <person name="Bouchez O."/>
            <person name="Roques C."/>
            <person name="Iampietro C."/>
            <person name="Lluch J."/>
            <person name="Castinel A."/>
            <person name="Donnadieu C."/>
            <person name="Desvignes T."/>
            <person name="Floi Bucao C."/>
            <person name="Jouanno E."/>
            <person name="Wen M."/>
            <person name="Mejri S."/>
            <person name="Dirks R."/>
            <person name="Jansen H."/>
            <person name="Henkel C."/>
            <person name="Chen W.J."/>
            <person name="Zahm M."/>
            <person name="Cabau C."/>
            <person name="Klopp C."/>
            <person name="Thompson A.W."/>
            <person name="Robinson-Rechavi M."/>
            <person name="Braasch I."/>
            <person name="Lecointre G."/>
            <person name="Bobe J."/>
            <person name="Postlethwait J.H."/>
            <person name="Berthelot C."/>
            <person name="Roest Crollius H."/>
            <person name="Guiguen Y."/>
        </authorList>
    </citation>
    <scope>NUCLEOTIDE SEQUENCE</scope>
    <source>
        <strain evidence="2">NC1722</strain>
    </source>
</reference>
<feature type="region of interest" description="Disordered" evidence="1">
    <location>
        <begin position="42"/>
        <end position="63"/>
    </location>
</feature>
<proteinExistence type="predicted"/>
<evidence type="ECO:0000313" key="3">
    <source>
        <dbReference type="Proteomes" id="UP001221898"/>
    </source>
</evidence>
<dbReference type="AlphaFoldDB" id="A0AAD7WFG9"/>
<evidence type="ECO:0000256" key="1">
    <source>
        <dbReference type="SAM" id="MobiDB-lite"/>
    </source>
</evidence>
<protein>
    <submittedName>
        <fullName evidence="2">Uncharacterized protein</fullName>
    </submittedName>
</protein>
<sequence>MDALSQNSSSAEQRMDIVQPARLFRADGRPPLLSLSISITRSDDSGSRAACPPPIIPFSSSRGAASSLSRFHSSLRDKWAPSRSRAGDSDVIERPPFEDRAAPSARQADLRSTSRPFIMPADDPYRWCLFRAASDGSFLGKGHRPAGRPARHGFLSGRCRGAGEEVCGASPGPKGNVPRTDCPSRPRRPVRRATKGRGSGGLFSPHSFELSRCPGAPLSESTSHFRRSLKTGCSFPFKPSSRYGEPVAWSRESKPPLYLAQFPSSLLPEGRMRAEVHWRLRSDMACGL</sequence>
<evidence type="ECO:0000313" key="2">
    <source>
        <dbReference type="EMBL" id="KAJ8395097.1"/>
    </source>
</evidence>